<dbReference type="SMART" id="SM00409">
    <property type="entry name" value="IG"/>
    <property type="match status" value="1"/>
</dbReference>
<dbReference type="Gene3D" id="2.60.40.10">
    <property type="entry name" value="Immunoglobulins"/>
    <property type="match status" value="1"/>
</dbReference>
<evidence type="ECO:0000313" key="2">
    <source>
        <dbReference type="EMBL" id="NWW71406.1"/>
    </source>
</evidence>
<name>A0A7K6QCD9_9PASS</name>
<proteinExistence type="predicted"/>
<comment type="caution">
    <text evidence="2">The sequence shown here is derived from an EMBL/GenBank/DDBJ whole genome shotgun (WGS) entry which is preliminary data.</text>
</comment>
<dbReference type="InterPro" id="IPR007110">
    <property type="entry name" value="Ig-like_dom"/>
</dbReference>
<reference evidence="2 3" key="1">
    <citation type="submission" date="2019-09" db="EMBL/GenBank/DDBJ databases">
        <title>Bird 10,000 Genomes (B10K) Project - Family phase.</title>
        <authorList>
            <person name="Zhang G."/>
        </authorList>
    </citation>
    <scope>NUCLEOTIDE SEQUENCE [LARGE SCALE GENOMIC DNA]</scope>
    <source>
        <strain evidence="2">B10K-DU-029-53</strain>
    </source>
</reference>
<dbReference type="InterPro" id="IPR003599">
    <property type="entry name" value="Ig_sub"/>
</dbReference>
<dbReference type="SMART" id="SM00408">
    <property type="entry name" value="IGc2"/>
    <property type="match status" value="1"/>
</dbReference>
<dbReference type="Pfam" id="PF13895">
    <property type="entry name" value="Ig_2"/>
    <property type="match status" value="1"/>
</dbReference>
<dbReference type="InterPro" id="IPR003598">
    <property type="entry name" value="Ig_sub2"/>
</dbReference>
<dbReference type="PANTHER" id="PTHR47243">
    <property type="entry name" value="SIALOADHESIN"/>
    <property type="match status" value="1"/>
</dbReference>
<dbReference type="InterPro" id="IPR036179">
    <property type="entry name" value="Ig-like_dom_sf"/>
</dbReference>
<organism evidence="2 3">
    <name type="scientific">Climacteris rufus</name>
    <name type="common">rufous treecreeper</name>
    <dbReference type="NCBI Taxonomy" id="47695"/>
    <lineage>
        <taxon>Eukaryota</taxon>
        <taxon>Metazoa</taxon>
        <taxon>Chordata</taxon>
        <taxon>Craniata</taxon>
        <taxon>Vertebrata</taxon>
        <taxon>Euteleostomi</taxon>
        <taxon>Archelosauria</taxon>
        <taxon>Archosauria</taxon>
        <taxon>Dinosauria</taxon>
        <taxon>Saurischia</taxon>
        <taxon>Theropoda</taxon>
        <taxon>Coelurosauria</taxon>
        <taxon>Aves</taxon>
        <taxon>Neognathae</taxon>
        <taxon>Neoaves</taxon>
        <taxon>Telluraves</taxon>
        <taxon>Australaves</taxon>
        <taxon>Passeriformes</taxon>
        <taxon>Climacteridae</taxon>
        <taxon>Climacteris</taxon>
    </lineage>
</organism>
<dbReference type="FunFam" id="2.60.40.10:FF:000921">
    <property type="entry name" value="sialoadhesin isoform X1"/>
    <property type="match status" value="1"/>
</dbReference>
<protein>
    <submittedName>
        <fullName evidence="2">SN protein</fullName>
    </submittedName>
</protein>
<feature type="non-terminal residue" evidence="2">
    <location>
        <position position="1"/>
    </location>
</feature>
<dbReference type="GO" id="GO:0005769">
    <property type="term" value="C:early endosome"/>
    <property type="evidence" value="ECO:0007669"/>
    <property type="project" value="TreeGrafter"/>
</dbReference>
<dbReference type="GO" id="GO:0005770">
    <property type="term" value="C:late endosome"/>
    <property type="evidence" value="ECO:0007669"/>
    <property type="project" value="TreeGrafter"/>
</dbReference>
<dbReference type="OrthoDB" id="10039395at2759"/>
<accession>A0A7K6QCD9</accession>
<sequence length="109" mass="11339">EYRCLASNAHGNASAARNFSGGAVQVWIRPSPDVQEGDAATLSCAVAGGAQPVLSYSWYRNQVWLGTGSSPNLPFPAVTAAHAGSYRCSVQTPARNRSASPATLSVLCE</sequence>
<evidence type="ECO:0000259" key="1">
    <source>
        <dbReference type="PROSITE" id="PS50835"/>
    </source>
</evidence>
<dbReference type="GO" id="GO:0075512">
    <property type="term" value="P:clathrin-dependent endocytosis of virus by host cell"/>
    <property type="evidence" value="ECO:0007669"/>
    <property type="project" value="TreeGrafter"/>
</dbReference>
<gene>
    <name evidence="2" type="primary">Siglec1_0</name>
    <name evidence="2" type="ORF">CLIRUF_R15333</name>
</gene>
<dbReference type="Proteomes" id="UP000580879">
    <property type="component" value="Unassembled WGS sequence"/>
</dbReference>
<dbReference type="AlphaFoldDB" id="A0A7K6QCD9"/>
<dbReference type="SUPFAM" id="SSF48726">
    <property type="entry name" value="Immunoglobulin"/>
    <property type="match status" value="1"/>
</dbReference>
<dbReference type="InterPro" id="IPR013783">
    <property type="entry name" value="Ig-like_fold"/>
</dbReference>
<dbReference type="GO" id="GO:0046790">
    <property type="term" value="F:virion binding"/>
    <property type="evidence" value="ECO:0007669"/>
    <property type="project" value="TreeGrafter"/>
</dbReference>
<dbReference type="PANTHER" id="PTHR47243:SF1">
    <property type="entry name" value="SIALOADHESIN"/>
    <property type="match status" value="1"/>
</dbReference>
<dbReference type="PROSITE" id="PS50835">
    <property type="entry name" value="IG_LIKE"/>
    <property type="match status" value="1"/>
</dbReference>
<evidence type="ECO:0000313" key="3">
    <source>
        <dbReference type="Proteomes" id="UP000580879"/>
    </source>
</evidence>
<feature type="non-terminal residue" evidence="2">
    <location>
        <position position="109"/>
    </location>
</feature>
<dbReference type="EMBL" id="VZRZ01001324">
    <property type="protein sequence ID" value="NWW71406.1"/>
    <property type="molecule type" value="Genomic_DNA"/>
</dbReference>
<feature type="domain" description="Ig-like" evidence="1">
    <location>
        <begin position="34"/>
        <end position="105"/>
    </location>
</feature>
<dbReference type="GO" id="GO:0005886">
    <property type="term" value="C:plasma membrane"/>
    <property type="evidence" value="ECO:0007669"/>
    <property type="project" value="TreeGrafter"/>
</dbReference>
<keyword evidence="3" id="KW-1185">Reference proteome</keyword>